<dbReference type="PROSITE" id="PS50928">
    <property type="entry name" value="ABC_TM1"/>
    <property type="match status" value="1"/>
</dbReference>
<dbReference type="EMBL" id="JBELPY010000003">
    <property type="protein sequence ID" value="MFL9833631.1"/>
    <property type="molecule type" value="Genomic_DNA"/>
</dbReference>
<dbReference type="SUPFAM" id="SSF161098">
    <property type="entry name" value="MetI-like"/>
    <property type="match status" value="1"/>
</dbReference>
<dbReference type="Pfam" id="PF00528">
    <property type="entry name" value="BPD_transp_1"/>
    <property type="match status" value="1"/>
</dbReference>
<dbReference type="InterPro" id="IPR000515">
    <property type="entry name" value="MetI-like"/>
</dbReference>
<dbReference type="NCBIfam" id="TIGR02141">
    <property type="entry name" value="modB_ABC"/>
    <property type="match status" value="1"/>
</dbReference>
<evidence type="ECO:0000256" key="10">
    <source>
        <dbReference type="RuleBase" id="RU363032"/>
    </source>
</evidence>
<evidence type="ECO:0000256" key="3">
    <source>
        <dbReference type="ARBA" id="ARBA00007069"/>
    </source>
</evidence>
<evidence type="ECO:0000256" key="1">
    <source>
        <dbReference type="ARBA" id="ARBA00002949"/>
    </source>
</evidence>
<evidence type="ECO:0000256" key="8">
    <source>
        <dbReference type="ARBA" id="ARBA00022989"/>
    </source>
</evidence>
<keyword evidence="6 11" id="KW-0500">Molybdenum</keyword>
<protein>
    <recommendedName>
        <fullName evidence="11">Molybdenum transport system permease</fullName>
    </recommendedName>
</protein>
<dbReference type="InterPro" id="IPR035906">
    <property type="entry name" value="MetI-like_sf"/>
</dbReference>
<accession>A0ABW8Y0D8</accession>
<keyword evidence="9 10" id="KW-0472">Membrane</keyword>
<dbReference type="PANTHER" id="PTHR30183:SF8">
    <property type="entry name" value="MOLYBDENUM TRANSPORT SYSTEM PERMEASE"/>
    <property type="match status" value="1"/>
</dbReference>
<evidence type="ECO:0000256" key="4">
    <source>
        <dbReference type="ARBA" id="ARBA00022448"/>
    </source>
</evidence>
<evidence type="ECO:0000313" key="13">
    <source>
        <dbReference type="EMBL" id="MFL9833631.1"/>
    </source>
</evidence>
<sequence length="224" mass="24621">MIDFDPLFLTFKLATVTTLLLFIISVPVAYWLSNTQSKIKPIIETLVSMPLVLPPTVLGFYLLVAFGPAGFFGSFFDKYLGLQFIFSFKGLVLASVLYSLPFMVQPVQAGFSNLPPSIAEASYMLGKSKFITLRKVILPNIKASLLTGIVLSFAHTVGEFGVVLMIGGNIPGKTKVASIAIYDEVETLNYAAANTYSLILFIVTFFILLMVYVINGGYIKRMIK</sequence>
<evidence type="ECO:0000256" key="5">
    <source>
        <dbReference type="ARBA" id="ARBA00022475"/>
    </source>
</evidence>
<keyword evidence="7 10" id="KW-0812">Transmembrane</keyword>
<keyword evidence="5 11" id="KW-1003">Cell membrane</keyword>
<gene>
    <name evidence="13" type="primary">modB</name>
    <name evidence="13" type="ORF">ABS765_06275</name>
</gene>
<evidence type="ECO:0000256" key="2">
    <source>
        <dbReference type="ARBA" id="ARBA00004651"/>
    </source>
</evidence>
<name>A0ABW8Y0D8_9FLAO</name>
<keyword evidence="4 10" id="KW-0813">Transport</keyword>
<comment type="similarity">
    <text evidence="3 11">Belongs to the binding-protein-dependent transport system permease family. CysTW subfamily.</text>
</comment>
<feature type="transmembrane region" description="Helical" evidence="10">
    <location>
        <begin position="195"/>
        <end position="214"/>
    </location>
</feature>
<keyword evidence="8 10" id="KW-1133">Transmembrane helix</keyword>
<feature type="domain" description="ABC transmembrane type-1" evidence="12">
    <location>
        <begin position="7"/>
        <end position="211"/>
    </location>
</feature>
<dbReference type="CDD" id="cd06261">
    <property type="entry name" value="TM_PBP2"/>
    <property type="match status" value="1"/>
</dbReference>
<evidence type="ECO:0000256" key="6">
    <source>
        <dbReference type="ARBA" id="ARBA00022505"/>
    </source>
</evidence>
<organism evidence="13 14">
    <name type="scientific">Chryseobacterium terrae</name>
    <dbReference type="NCBI Taxonomy" id="3163299"/>
    <lineage>
        <taxon>Bacteria</taxon>
        <taxon>Pseudomonadati</taxon>
        <taxon>Bacteroidota</taxon>
        <taxon>Flavobacteriia</taxon>
        <taxon>Flavobacteriales</taxon>
        <taxon>Weeksellaceae</taxon>
        <taxon>Chryseobacterium group</taxon>
        <taxon>Chryseobacterium</taxon>
    </lineage>
</organism>
<feature type="transmembrane region" description="Helical" evidence="10">
    <location>
        <begin position="143"/>
        <end position="166"/>
    </location>
</feature>
<keyword evidence="14" id="KW-1185">Reference proteome</keyword>
<evidence type="ECO:0000256" key="11">
    <source>
        <dbReference type="RuleBase" id="RU365097"/>
    </source>
</evidence>
<feature type="transmembrane region" description="Helical" evidence="10">
    <location>
        <begin position="79"/>
        <end position="100"/>
    </location>
</feature>
<dbReference type="Proteomes" id="UP001629058">
    <property type="component" value="Unassembled WGS sequence"/>
</dbReference>
<dbReference type="InterPro" id="IPR011867">
    <property type="entry name" value="ModB_ABC"/>
</dbReference>
<evidence type="ECO:0000256" key="9">
    <source>
        <dbReference type="ARBA" id="ARBA00023136"/>
    </source>
</evidence>
<feature type="transmembrane region" description="Helical" evidence="10">
    <location>
        <begin position="13"/>
        <end position="33"/>
    </location>
</feature>
<reference evidence="13 14" key="1">
    <citation type="submission" date="2024-06" db="EMBL/GenBank/DDBJ databases">
        <authorList>
            <person name="Kaempfer P."/>
            <person name="Viver T."/>
        </authorList>
    </citation>
    <scope>NUCLEOTIDE SEQUENCE [LARGE SCALE GENOMIC DNA]</scope>
    <source>
        <strain evidence="13 14">ST-37</strain>
    </source>
</reference>
<dbReference type="PANTHER" id="PTHR30183">
    <property type="entry name" value="MOLYBDENUM TRANSPORT SYSTEM PERMEASE PROTEIN MODB"/>
    <property type="match status" value="1"/>
</dbReference>
<comment type="function">
    <text evidence="1 11">Part of the binding-protein-dependent transport system for molybdenum; probably responsible for the translocation of the substrate across the membrane.</text>
</comment>
<comment type="caution">
    <text evidence="13">The sequence shown here is derived from an EMBL/GenBank/DDBJ whole genome shotgun (WGS) entry which is preliminary data.</text>
</comment>
<dbReference type="Gene3D" id="1.10.3720.10">
    <property type="entry name" value="MetI-like"/>
    <property type="match status" value="1"/>
</dbReference>
<evidence type="ECO:0000259" key="12">
    <source>
        <dbReference type="PROSITE" id="PS50928"/>
    </source>
</evidence>
<proteinExistence type="inferred from homology"/>
<comment type="subcellular location">
    <subcellularLocation>
        <location evidence="2 10">Cell membrane</location>
        <topology evidence="2 10">Multi-pass membrane protein</topology>
    </subcellularLocation>
</comment>
<evidence type="ECO:0000313" key="14">
    <source>
        <dbReference type="Proteomes" id="UP001629058"/>
    </source>
</evidence>
<feature type="transmembrane region" description="Helical" evidence="10">
    <location>
        <begin position="45"/>
        <end position="67"/>
    </location>
</feature>
<evidence type="ECO:0000256" key="7">
    <source>
        <dbReference type="ARBA" id="ARBA00022692"/>
    </source>
</evidence>